<dbReference type="Pfam" id="PF08241">
    <property type="entry name" value="Methyltransf_11"/>
    <property type="match status" value="1"/>
</dbReference>
<dbReference type="InterPro" id="IPR013216">
    <property type="entry name" value="Methyltransf_11"/>
</dbReference>
<accession>A0A512D9R4</accession>
<evidence type="ECO:0000313" key="3">
    <source>
        <dbReference type="EMBL" id="GEO33228.1"/>
    </source>
</evidence>
<proteinExistence type="predicted"/>
<name>A0A512D9R4_9CELL</name>
<evidence type="ECO:0000256" key="1">
    <source>
        <dbReference type="ARBA" id="ARBA00022679"/>
    </source>
</evidence>
<dbReference type="Gene3D" id="3.40.50.150">
    <property type="entry name" value="Vaccinia Virus protein VP39"/>
    <property type="match status" value="1"/>
</dbReference>
<dbReference type="CDD" id="cd02440">
    <property type="entry name" value="AdoMet_MTases"/>
    <property type="match status" value="1"/>
</dbReference>
<keyword evidence="4" id="KW-1185">Reference proteome</keyword>
<dbReference type="PANTHER" id="PTHR44068:SF1">
    <property type="entry name" value="HYPOTHETICAL LOC100005854"/>
    <property type="match status" value="1"/>
</dbReference>
<dbReference type="SUPFAM" id="SSF53335">
    <property type="entry name" value="S-adenosyl-L-methionine-dependent methyltransferases"/>
    <property type="match status" value="1"/>
</dbReference>
<comment type="caution">
    <text evidence="3">The sequence shown here is derived from an EMBL/GenBank/DDBJ whole genome shotgun (WGS) entry which is preliminary data.</text>
</comment>
<dbReference type="PANTHER" id="PTHR44068">
    <property type="entry name" value="ZGC:194242"/>
    <property type="match status" value="1"/>
</dbReference>
<dbReference type="EMBL" id="BJYY01000004">
    <property type="protein sequence ID" value="GEO33228.1"/>
    <property type="molecule type" value="Genomic_DNA"/>
</dbReference>
<dbReference type="InterPro" id="IPR029063">
    <property type="entry name" value="SAM-dependent_MTases_sf"/>
</dbReference>
<evidence type="ECO:0000259" key="2">
    <source>
        <dbReference type="Pfam" id="PF08241"/>
    </source>
</evidence>
<keyword evidence="1 3" id="KW-0808">Transferase</keyword>
<dbReference type="GO" id="GO:0016126">
    <property type="term" value="P:sterol biosynthetic process"/>
    <property type="evidence" value="ECO:0007669"/>
    <property type="project" value="TreeGrafter"/>
</dbReference>
<evidence type="ECO:0000313" key="4">
    <source>
        <dbReference type="Proteomes" id="UP000321181"/>
    </source>
</evidence>
<reference evidence="3 4" key="1">
    <citation type="submission" date="2019-07" db="EMBL/GenBank/DDBJ databases">
        <title>Whole genome shotgun sequence of Cellulomonas aerilata NBRC 106308.</title>
        <authorList>
            <person name="Hosoyama A."/>
            <person name="Uohara A."/>
            <person name="Ohji S."/>
            <person name="Ichikawa N."/>
        </authorList>
    </citation>
    <scope>NUCLEOTIDE SEQUENCE [LARGE SCALE GENOMIC DNA]</scope>
    <source>
        <strain evidence="3 4">NBRC 106308</strain>
    </source>
</reference>
<dbReference type="InterPro" id="IPR050447">
    <property type="entry name" value="Erg6_SMT_methyltransf"/>
</dbReference>
<protein>
    <submittedName>
        <fullName evidence="3">Phthiotriol/phenolphthiotriol dimycocerosates methyltransferase</fullName>
    </submittedName>
</protein>
<feature type="domain" description="Methyltransferase type 11" evidence="2">
    <location>
        <begin position="74"/>
        <end position="168"/>
    </location>
</feature>
<dbReference type="GO" id="GO:0003838">
    <property type="term" value="F:sterol 24-C-methyltransferase activity"/>
    <property type="evidence" value="ECO:0007669"/>
    <property type="project" value="TreeGrafter"/>
</dbReference>
<dbReference type="GO" id="GO:0032259">
    <property type="term" value="P:methylation"/>
    <property type="evidence" value="ECO:0007669"/>
    <property type="project" value="UniProtKB-KW"/>
</dbReference>
<organism evidence="3 4">
    <name type="scientific">Cellulomonas aerilata</name>
    <dbReference type="NCBI Taxonomy" id="515326"/>
    <lineage>
        <taxon>Bacteria</taxon>
        <taxon>Bacillati</taxon>
        <taxon>Actinomycetota</taxon>
        <taxon>Actinomycetes</taxon>
        <taxon>Micrococcales</taxon>
        <taxon>Cellulomonadaceae</taxon>
        <taxon>Cellulomonas</taxon>
    </lineage>
</organism>
<dbReference type="Proteomes" id="UP000321181">
    <property type="component" value="Unassembled WGS sequence"/>
</dbReference>
<sequence>MTPGRLAWRLCYELLAAQVRRPEWRFMNYGLSPDALDPPGPAVALDPRDEPDRLCIQLYAHTVHGVPLEGRDVLEVGCGRGGGTEYLARYGGPRSTTGLDFSRSAVALCRRHRRAPGLRFVWGDAQAMPFPDASFDVVVNVESSHCYPSMELFLAEVRRVLRPGGTFAWADLRRADAVPRVRRQLGAAGLTVVSEQDITAGVARALRLDDARKAALVQAWIPRPFRRAIRPFAALEGTPNHTGLTGGDMRYLSARLVAAGPTNG</sequence>
<gene>
    <name evidence="3" type="ORF">CAE01nite_09530</name>
</gene>
<keyword evidence="3" id="KW-0489">Methyltransferase</keyword>
<dbReference type="AlphaFoldDB" id="A0A512D9R4"/>